<dbReference type="Pfam" id="PF00072">
    <property type="entry name" value="Response_reg"/>
    <property type="match status" value="1"/>
</dbReference>
<dbReference type="Proteomes" id="UP000051950">
    <property type="component" value="Unassembled WGS sequence"/>
</dbReference>
<organism evidence="4 5">
    <name type="scientific">Pedobacter ginsenosidimutans</name>
    <dbReference type="NCBI Taxonomy" id="687842"/>
    <lineage>
        <taxon>Bacteria</taxon>
        <taxon>Pseudomonadati</taxon>
        <taxon>Bacteroidota</taxon>
        <taxon>Sphingobacteriia</taxon>
        <taxon>Sphingobacteriales</taxon>
        <taxon>Sphingobacteriaceae</taxon>
        <taxon>Pedobacter</taxon>
    </lineage>
</organism>
<dbReference type="RefSeq" id="WP_057930413.1">
    <property type="nucleotide sequence ID" value="NZ_LMZQ01000001.1"/>
</dbReference>
<dbReference type="SMART" id="SM00448">
    <property type="entry name" value="REC"/>
    <property type="match status" value="1"/>
</dbReference>
<dbReference type="PROSITE" id="PS50110">
    <property type="entry name" value="RESPONSE_REGULATORY"/>
    <property type="match status" value="1"/>
</dbReference>
<keyword evidence="5" id="KW-1185">Reference proteome</keyword>
<dbReference type="GO" id="GO:0000156">
    <property type="term" value="F:phosphorelay response regulator activity"/>
    <property type="evidence" value="ECO:0007669"/>
    <property type="project" value="InterPro"/>
</dbReference>
<dbReference type="SMART" id="SM00850">
    <property type="entry name" value="LytTR"/>
    <property type="match status" value="1"/>
</dbReference>
<evidence type="ECO:0000259" key="3">
    <source>
        <dbReference type="PROSITE" id="PS50930"/>
    </source>
</evidence>
<dbReference type="Pfam" id="PF04397">
    <property type="entry name" value="LytTR"/>
    <property type="match status" value="1"/>
</dbReference>
<dbReference type="InterPro" id="IPR001789">
    <property type="entry name" value="Sig_transdc_resp-reg_receiver"/>
</dbReference>
<dbReference type="PROSITE" id="PS50930">
    <property type="entry name" value="HTH_LYTTR"/>
    <property type="match status" value="1"/>
</dbReference>
<dbReference type="EMBL" id="LMZQ01000001">
    <property type="protein sequence ID" value="KRT17784.1"/>
    <property type="molecule type" value="Genomic_DNA"/>
</dbReference>
<dbReference type="InterPro" id="IPR011006">
    <property type="entry name" value="CheY-like_superfamily"/>
</dbReference>
<dbReference type="OrthoDB" id="9787344at2"/>
<evidence type="ECO:0000259" key="2">
    <source>
        <dbReference type="PROSITE" id="PS50110"/>
    </source>
</evidence>
<keyword evidence="1" id="KW-0597">Phosphoprotein</keyword>
<evidence type="ECO:0000313" key="5">
    <source>
        <dbReference type="Proteomes" id="UP000051950"/>
    </source>
</evidence>
<dbReference type="InterPro" id="IPR007492">
    <property type="entry name" value="LytTR_DNA-bd_dom"/>
</dbReference>
<dbReference type="PANTHER" id="PTHR37299:SF1">
    <property type="entry name" value="STAGE 0 SPORULATION PROTEIN A HOMOLOG"/>
    <property type="match status" value="1"/>
</dbReference>
<dbReference type="Gene3D" id="2.40.50.1020">
    <property type="entry name" value="LytTr DNA-binding domain"/>
    <property type="match status" value="1"/>
</dbReference>
<accession>A0A0T5VVD4</accession>
<evidence type="ECO:0000313" key="4">
    <source>
        <dbReference type="EMBL" id="KRT17784.1"/>
    </source>
</evidence>
<proteinExistence type="predicted"/>
<feature type="modified residue" description="4-aspartylphosphate" evidence="1">
    <location>
        <position position="55"/>
    </location>
</feature>
<feature type="domain" description="HTH LytTR-type" evidence="3">
    <location>
        <begin position="141"/>
        <end position="205"/>
    </location>
</feature>
<dbReference type="AlphaFoldDB" id="A0A0T5VVD4"/>
<comment type="caution">
    <text evidence="4">The sequence shown here is derived from an EMBL/GenBank/DDBJ whole genome shotgun (WGS) entry which is preliminary data.</text>
</comment>
<feature type="domain" description="Response regulatory" evidence="2">
    <location>
        <begin position="3"/>
        <end position="116"/>
    </location>
</feature>
<dbReference type="SUPFAM" id="SSF52172">
    <property type="entry name" value="CheY-like"/>
    <property type="match status" value="1"/>
</dbReference>
<dbReference type="InterPro" id="IPR046947">
    <property type="entry name" value="LytR-like"/>
</dbReference>
<gene>
    <name evidence="4" type="ORF">ASU31_00350</name>
</gene>
<dbReference type="STRING" id="687842.ASU31_00350"/>
<dbReference type="GO" id="GO:0003677">
    <property type="term" value="F:DNA binding"/>
    <property type="evidence" value="ECO:0007669"/>
    <property type="project" value="InterPro"/>
</dbReference>
<name>A0A0T5VVD4_9SPHI</name>
<sequence length="242" mass="27815">MYNCVIIDDEAHAIEGLKEFISNIPEISVLQTYTSSIEALKAIAGFPSIDLILMDVDMPGISGIELSSAIRQYTDKLVFTTAHSKYGYEAFQAEANGYLLKPYSLSNFLTLMNKLFPNSSLRETVVDEDFFFAKSKEDNYSLVRINYQDIIAIESKLNYIRIHTLEKNILTYMSLGEMARRLEKRKNFIQFQRSFILNRTHISQISGNTIKMSNGLSISVGDYYKKDFNNFIEKYLLKVGRR</sequence>
<reference evidence="4 5" key="1">
    <citation type="submission" date="2015-11" db="EMBL/GenBank/DDBJ databases">
        <title>Sequence of Pedobacter ginsenosidimutans.</title>
        <authorList>
            <person name="Carson E."/>
            <person name="Keyser V."/>
            <person name="Newman J."/>
            <person name="Miller J."/>
        </authorList>
    </citation>
    <scope>NUCLEOTIDE SEQUENCE [LARGE SCALE GENOMIC DNA]</scope>
    <source>
        <strain evidence="4 5">KACC 14530</strain>
    </source>
</reference>
<protein>
    <submittedName>
        <fullName evidence="4">Two-component system response regulator</fullName>
    </submittedName>
</protein>
<evidence type="ECO:0000256" key="1">
    <source>
        <dbReference type="PROSITE-ProRule" id="PRU00169"/>
    </source>
</evidence>
<dbReference type="Gene3D" id="3.40.50.2300">
    <property type="match status" value="1"/>
</dbReference>
<dbReference type="PANTHER" id="PTHR37299">
    <property type="entry name" value="TRANSCRIPTIONAL REGULATOR-RELATED"/>
    <property type="match status" value="1"/>
</dbReference>